<feature type="transmembrane region" description="Helical" evidence="2">
    <location>
        <begin position="78"/>
        <end position="97"/>
    </location>
</feature>
<sequence length="208" mass="21459">MPKPEVTRKKADEIGRVALKAGTAAIGFVTDVARSGASGLRQLSHAIGAVPPTVRLGTVAGVTVLLGIVGALALRNSIGLACIVVVVPVCSFVLGALGHRWYSGLGVEPVRAAGPAAGPSTPELQRSVEYVDKKLTLALNAFGAERQQHAMIALFQAKTAVELTLGTEQDTTSHIDALLAADGHDMRPRIRAGSAPKSLRDSNSLAAS</sequence>
<protein>
    <recommendedName>
        <fullName evidence="5">Transmembrane protein</fullName>
    </recommendedName>
</protein>
<keyword evidence="2" id="KW-0472">Membrane</keyword>
<dbReference type="STRING" id="146018.BN2156_00881"/>
<feature type="region of interest" description="Disordered" evidence="1">
    <location>
        <begin position="188"/>
        <end position="208"/>
    </location>
</feature>
<name>A0A0H5RJ50_9MYCO</name>
<dbReference type="EMBL" id="CWKH01000001">
    <property type="protein sequence ID" value="CRZ14033.1"/>
    <property type="molecule type" value="Genomic_DNA"/>
</dbReference>
<dbReference type="AlphaFoldDB" id="A0A0H5RJ50"/>
<evidence type="ECO:0000313" key="4">
    <source>
        <dbReference type="Proteomes" id="UP000199147"/>
    </source>
</evidence>
<proteinExistence type="predicted"/>
<evidence type="ECO:0000256" key="1">
    <source>
        <dbReference type="SAM" id="MobiDB-lite"/>
    </source>
</evidence>
<feature type="transmembrane region" description="Helical" evidence="2">
    <location>
        <begin position="53"/>
        <end position="72"/>
    </location>
</feature>
<evidence type="ECO:0000313" key="3">
    <source>
        <dbReference type="EMBL" id="CRZ14033.1"/>
    </source>
</evidence>
<keyword evidence="4" id="KW-1185">Reference proteome</keyword>
<keyword evidence="2" id="KW-1133">Transmembrane helix</keyword>
<accession>A0A0H5RJ50</accession>
<evidence type="ECO:0000256" key="2">
    <source>
        <dbReference type="SAM" id="Phobius"/>
    </source>
</evidence>
<gene>
    <name evidence="3" type="ORF">BN2156_00881</name>
</gene>
<reference evidence="4" key="1">
    <citation type="submission" date="2015-07" db="EMBL/GenBank/DDBJ databases">
        <authorList>
            <person name="Urmite Genomes"/>
        </authorList>
    </citation>
    <scope>NUCLEOTIDE SEQUENCE [LARGE SCALE GENOMIC DNA]</scope>
    <source>
        <strain evidence="4">type strain: ATCC 49404</strain>
    </source>
</reference>
<organism evidence="3 4">
    <name type="scientific">Mycolicibacterium neworleansense</name>
    <dbReference type="NCBI Taxonomy" id="146018"/>
    <lineage>
        <taxon>Bacteria</taxon>
        <taxon>Bacillati</taxon>
        <taxon>Actinomycetota</taxon>
        <taxon>Actinomycetes</taxon>
        <taxon>Mycobacteriales</taxon>
        <taxon>Mycobacteriaceae</taxon>
        <taxon>Mycolicibacterium</taxon>
    </lineage>
</organism>
<keyword evidence="2" id="KW-0812">Transmembrane</keyword>
<evidence type="ECO:0008006" key="5">
    <source>
        <dbReference type="Google" id="ProtNLM"/>
    </source>
</evidence>
<dbReference type="Proteomes" id="UP000199147">
    <property type="component" value="Unassembled WGS sequence"/>
</dbReference>